<reference evidence="1" key="1">
    <citation type="journal article" date="2021" name="Proc. Natl. Acad. Sci. U.S.A.">
        <title>Three genomes in the algal genus Volvox reveal the fate of a haploid sex-determining region after a transition to homothallism.</title>
        <authorList>
            <person name="Yamamoto K."/>
            <person name="Hamaji T."/>
            <person name="Kawai-Toyooka H."/>
            <person name="Matsuzaki R."/>
            <person name="Takahashi F."/>
            <person name="Nishimura Y."/>
            <person name="Kawachi M."/>
            <person name="Noguchi H."/>
            <person name="Minakuchi Y."/>
            <person name="Umen J.G."/>
            <person name="Toyoda A."/>
            <person name="Nozaki H."/>
        </authorList>
    </citation>
    <scope>NUCLEOTIDE SEQUENCE</scope>
    <source>
        <strain evidence="1">NIES-3785</strain>
    </source>
</reference>
<gene>
    <name evidence="1" type="ORF">Vretimale_7826</name>
</gene>
<dbReference type="AlphaFoldDB" id="A0A8J4LMJ6"/>
<evidence type="ECO:0000313" key="1">
    <source>
        <dbReference type="EMBL" id="GIM03018.1"/>
    </source>
</evidence>
<accession>A0A8J4LMJ6</accession>
<dbReference type="Proteomes" id="UP000722791">
    <property type="component" value="Unassembled WGS sequence"/>
</dbReference>
<comment type="caution">
    <text evidence="1">The sequence shown here is derived from an EMBL/GenBank/DDBJ whole genome shotgun (WGS) entry which is preliminary data.</text>
</comment>
<name>A0A8J4LMJ6_9CHLO</name>
<organism evidence="1 2">
    <name type="scientific">Volvox reticuliferus</name>
    <dbReference type="NCBI Taxonomy" id="1737510"/>
    <lineage>
        <taxon>Eukaryota</taxon>
        <taxon>Viridiplantae</taxon>
        <taxon>Chlorophyta</taxon>
        <taxon>core chlorophytes</taxon>
        <taxon>Chlorophyceae</taxon>
        <taxon>CS clade</taxon>
        <taxon>Chlamydomonadales</taxon>
        <taxon>Volvocaceae</taxon>
        <taxon>Volvox</taxon>
    </lineage>
</organism>
<sequence length="121" mass="13638">MGAPHLTPRTCTVKTVYISALCLTFGEVPVQWHIALRQLCAGRQVVQCTESYMSAVGAAAVEEVEARDVGKALVVDKGGLQQRYSNMSQVQVQRYYQWKAQILSERRWLLEARRLVLGRSK</sequence>
<proteinExistence type="predicted"/>
<protein>
    <submittedName>
        <fullName evidence="1">Uncharacterized protein</fullName>
    </submittedName>
</protein>
<evidence type="ECO:0000313" key="2">
    <source>
        <dbReference type="Proteomes" id="UP000722791"/>
    </source>
</evidence>
<dbReference type="EMBL" id="BNCQ01000013">
    <property type="protein sequence ID" value="GIM03018.1"/>
    <property type="molecule type" value="Genomic_DNA"/>
</dbReference>